<reference evidence="2 3" key="1">
    <citation type="journal article" date="2023" name="Nucleic Acids Res.">
        <title>The hologenome of Daphnia magna reveals possible DNA methylation and microbiome-mediated evolution of the host genome.</title>
        <authorList>
            <person name="Chaturvedi A."/>
            <person name="Li X."/>
            <person name="Dhandapani V."/>
            <person name="Marshall H."/>
            <person name="Kissane S."/>
            <person name="Cuenca-Cambronero M."/>
            <person name="Asole G."/>
            <person name="Calvet F."/>
            <person name="Ruiz-Romero M."/>
            <person name="Marangio P."/>
            <person name="Guigo R."/>
            <person name="Rago D."/>
            <person name="Mirbahai L."/>
            <person name="Eastwood N."/>
            <person name="Colbourne J.K."/>
            <person name="Zhou J."/>
            <person name="Mallon E."/>
            <person name="Orsini L."/>
        </authorList>
    </citation>
    <scope>NUCLEOTIDE SEQUENCE [LARGE SCALE GENOMIC DNA]</scope>
    <source>
        <strain evidence="2">LRV0_1</strain>
    </source>
</reference>
<evidence type="ECO:0000256" key="1">
    <source>
        <dbReference type="SAM" id="Phobius"/>
    </source>
</evidence>
<keyword evidence="1" id="KW-0812">Transmembrane</keyword>
<dbReference type="EMBL" id="JAOYFB010000001">
    <property type="protein sequence ID" value="KAK4005546.1"/>
    <property type="molecule type" value="Genomic_DNA"/>
</dbReference>
<evidence type="ECO:0000313" key="3">
    <source>
        <dbReference type="Proteomes" id="UP001234178"/>
    </source>
</evidence>
<keyword evidence="1" id="KW-1133">Transmembrane helix</keyword>
<proteinExistence type="predicted"/>
<dbReference type="Proteomes" id="UP001234178">
    <property type="component" value="Unassembled WGS sequence"/>
</dbReference>
<protein>
    <submittedName>
        <fullName evidence="2">Uncharacterized protein</fullName>
    </submittedName>
</protein>
<keyword evidence="1" id="KW-0472">Membrane</keyword>
<sequence>MNPIEGSATAIQKFWMLVHSRDVTIHIRCCIHTPPCPAKFIHPAVKCKKIVMSEKYHQGYTQFIRSFFRYVSIAITVGLTARLVTFLISLYANI</sequence>
<organism evidence="2 3">
    <name type="scientific">Daphnia magna</name>
    <dbReference type="NCBI Taxonomy" id="35525"/>
    <lineage>
        <taxon>Eukaryota</taxon>
        <taxon>Metazoa</taxon>
        <taxon>Ecdysozoa</taxon>
        <taxon>Arthropoda</taxon>
        <taxon>Crustacea</taxon>
        <taxon>Branchiopoda</taxon>
        <taxon>Diplostraca</taxon>
        <taxon>Cladocera</taxon>
        <taxon>Anomopoda</taxon>
        <taxon>Daphniidae</taxon>
        <taxon>Daphnia</taxon>
    </lineage>
</organism>
<accession>A0ABQ9YY67</accession>
<evidence type="ECO:0000313" key="2">
    <source>
        <dbReference type="EMBL" id="KAK4005546.1"/>
    </source>
</evidence>
<keyword evidence="3" id="KW-1185">Reference proteome</keyword>
<gene>
    <name evidence="2" type="ORF">OUZ56_007250</name>
</gene>
<name>A0ABQ9YY67_9CRUS</name>
<feature type="transmembrane region" description="Helical" evidence="1">
    <location>
        <begin position="67"/>
        <end position="92"/>
    </location>
</feature>
<comment type="caution">
    <text evidence="2">The sequence shown here is derived from an EMBL/GenBank/DDBJ whole genome shotgun (WGS) entry which is preliminary data.</text>
</comment>